<protein>
    <submittedName>
        <fullName evidence="1">Uncharacterized protein</fullName>
    </submittedName>
</protein>
<accession>A0A4Y7SFD6</accession>
<keyword evidence="2" id="KW-1185">Reference proteome</keyword>
<dbReference type="STRING" id="71717.A0A4Y7SFD6"/>
<evidence type="ECO:0000313" key="2">
    <source>
        <dbReference type="Proteomes" id="UP000298030"/>
    </source>
</evidence>
<evidence type="ECO:0000313" key="1">
    <source>
        <dbReference type="EMBL" id="TEB20356.1"/>
    </source>
</evidence>
<dbReference type="AlphaFoldDB" id="A0A4Y7SFD6"/>
<sequence>MSTTPGGISPITQVLETEELIGTILQILACLVRQDLRVNLHDWLNSNSSHIKYRGRRPQWTNFFARVALVNRAFFHASVGVLWEHVNDFHPFFALLESCSTGKRTLEDTNEGVPVALLERFKFYSSRTKSLTLHSRSTTPEKAWWITYMLNSRTTDDHSFFPALRNLYLQTTDNFSLMIASFVSSRLEYLSFEFDTEPKRKAKQRLLKLVEMVSSGAWPISMLRVHHVILSSQVWLDGADQGMPIRNAGIYPIFLRPDITSKDRGIALLARVMSMINTRELVRPG</sequence>
<dbReference type="EMBL" id="QPFP01000143">
    <property type="protein sequence ID" value="TEB20356.1"/>
    <property type="molecule type" value="Genomic_DNA"/>
</dbReference>
<gene>
    <name evidence="1" type="ORF">FA13DRAFT_1779929</name>
</gene>
<dbReference type="Proteomes" id="UP000298030">
    <property type="component" value="Unassembled WGS sequence"/>
</dbReference>
<comment type="caution">
    <text evidence="1">The sequence shown here is derived from an EMBL/GenBank/DDBJ whole genome shotgun (WGS) entry which is preliminary data.</text>
</comment>
<reference evidence="1 2" key="1">
    <citation type="journal article" date="2019" name="Nat. Ecol. Evol.">
        <title>Megaphylogeny resolves global patterns of mushroom evolution.</title>
        <authorList>
            <person name="Varga T."/>
            <person name="Krizsan K."/>
            <person name="Foldi C."/>
            <person name="Dima B."/>
            <person name="Sanchez-Garcia M."/>
            <person name="Sanchez-Ramirez S."/>
            <person name="Szollosi G.J."/>
            <person name="Szarkandi J.G."/>
            <person name="Papp V."/>
            <person name="Albert L."/>
            <person name="Andreopoulos W."/>
            <person name="Angelini C."/>
            <person name="Antonin V."/>
            <person name="Barry K.W."/>
            <person name="Bougher N.L."/>
            <person name="Buchanan P."/>
            <person name="Buyck B."/>
            <person name="Bense V."/>
            <person name="Catcheside P."/>
            <person name="Chovatia M."/>
            <person name="Cooper J."/>
            <person name="Damon W."/>
            <person name="Desjardin D."/>
            <person name="Finy P."/>
            <person name="Geml J."/>
            <person name="Haridas S."/>
            <person name="Hughes K."/>
            <person name="Justo A."/>
            <person name="Karasinski D."/>
            <person name="Kautmanova I."/>
            <person name="Kiss B."/>
            <person name="Kocsube S."/>
            <person name="Kotiranta H."/>
            <person name="LaButti K.M."/>
            <person name="Lechner B.E."/>
            <person name="Liimatainen K."/>
            <person name="Lipzen A."/>
            <person name="Lukacs Z."/>
            <person name="Mihaltcheva S."/>
            <person name="Morgado L.N."/>
            <person name="Niskanen T."/>
            <person name="Noordeloos M.E."/>
            <person name="Ohm R.A."/>
            <person name="Ortiz-Santana B."/>
            <person name="Ovrebo C."/>
            <person name="Racz N."/>
            <person name="Riley R."/>
            <person name="Savchenko A."/>
            <person name="Shiryaev A."/>
            <person name="Soop K."/>
            <person name="Spirin V."/>
            <person name="Szebenyi C."/>
            <person name="Tomsovsky M."/>
            <person name="Tulloss R.E."/>
            <person name="Uehling J."/>
            <person name="Grigoriev I.V."/>
            <person name="Vagvolgyi C."/>
            <person name="Papp T."/>
            <person name="Martin F.M."/>
            <person name="Miettinen O."/>
            <person name="Hibbett D.S."/>
            <person name="Nagy L.G."/>
        </authorList>
    </citation>
    <scope>NUCLEOTIDE SEQUENCE [LARGE SCALE GENOMIC DNA]</scope>
    <source>
        <strain evidence="1 2">FP101781</strain>
    </source>
</reference>
<name>A0A4Y7SFD6_COPMI</name>
<organism evidence="1 2">
    <name type="scientific">Coprinellus micaceus</name>
    <name type="common">Glistening ink-cap mushroom</name>
    <name type="synonym">Coprinus micaceus</name>
    <dbReference type="NCBI Taxonomy" id="71717"/>
    <lineage>
        <taxon>Eukaryota</taxon>
        <taxon>Fungi</taxon>
        <taxon>Dikarya</taxon>
        <taxon>Basidiomycota</taxon>
        <taxon>Agaricomycotina</taxon>
        <taxon>Agaricomycetes</taxon>
        <taxon>Agaricomycetidae</taxon>
        <taxon>Agaricales</taxon>
        <taxon>Agaricineae</taxon>
        <taxon>Psathyrellaceae</taxon>
        <taxon>Coprinellus</taxon>
    </lineage>
</organism>
<proteinExistence type="predicted"/>